<dbReference type="EMBL" id="JAPQKP010000002">
    <property type="protein sequence ID" value="KAJ5205814.1"/>
    <property type="molecule type" value="Genomic_DNA"/>
</dbReference>
<evidence type="ECO:0000313" key="3">
    <source>
        <dbReference type="Proteomes" id="UP001150879"/>
    </source>
</evidence>
<reference evidence="2" key="1">
    <citation type="submission" date="2022-11" db="EMBL/GenBank/DDBJ databases">
        <authorList>
            <person name="Petersen C."/>
        </authorList>
    </citation>
    <scope>NUCLEOTIDE SEQUENCE</scope>
    <source>
        <strain evidence="2">IBT 16849</strain>
    </source>
</reference>
<keyword evidence="3" id="KW-1185">Reference proteome</keyword>
<organism evidence="2 3">
    <name type="scientific">Penicillium cf. griseofulvum</name>
    <dbReference type="NCBI Taxonomy" id="2972120"/>
    <lineage>
        <taxon>Eukaryota</taxon>
        <taxon>Fungi</taxon>
        <taxon>Dikarya</taxon>
        <taxon>Ascomycota</taxon>
        <taxon>Pezizomycotina</taxon>
        <taxon>Eurotiomycetes</taxon>
        <taxon>Eurotiomycetidae</taxon>
        <taxon>Eurotiales</taxon>
        <taxon>Aspergillaceae</taxon>
        <taxon>Penicillium</taxon>
    </lineage>
</organism>
<evidence type="ECO:0000313" key="2">
    <source>
        <dbReference type="EMBL" id="KAJ5205814.1"/>
    </source>
</evidence>
<sequence>MHFIRATKLTEGKSSPEHRRESEKYDNSIGADTCLDPKVHTALPLGAMDTLWLGILSLRDQGISGNFWVMSRCSFLRR</sequence>
<name>A0A9W9MQV6_9EURO</name>
<proteinExistence type="predicted"/>
<reference evidence="2" key="2">
    <citation type="journal article" date="2023" name="IMA Fungus">
        <title>Comparative genomic study of the Penicillium genus elucidates a diverse pangenome and 15 lateral gene transfer events.</title>
        <authorList>
            <person name="Petersen C."/>
            <person name="Sorensen T."/>
            <person name="Nielsen M.R."/>
            <person name="Sondergaard T.E."/>
            <person name="Sorensen J.L."/>
            <person name="Fitzpatrick D.A."/>
            <person name="Frisvad J.C."/>
            <person name="Nielsen K.L."/>
        </authorList>
    </citation>
    <scope>NUCLEOTIDE SEQUENCE</scope>
    <source>
        <strain evidence="2">IBT 16849</strain>
    </source>
</reference>
<gene>
    <name evidence="2" type="ORF">N7472_002262</name>
</gene>
<evidence type="ECO:0000256" key="1">
    <source>
        <dbReference type="SAM" id="MobiDB-lite"/>
    </source>
</evidence>
<comment type="caution">
    <text evidence="2">The sequence shown here is derived from an EMBL/GenBank/DDBJ whole genome shotgun (WGS) entry which is preliminary data.</text>
</comment>
<accession>A0A9W9MQV6</accession>
<dbReference type="AlphaFoldDB" id="A0A9W9MQV6"/>
<dbReference type="OrthoDB" id="10370354at2759"/>
<feature type="region of interest" description="Disordered" evidence="1">
    <location>
        <begin position="1"/>
        <end position="28"/>
    </location>
</feature>
<protein>
    <submittedName>
        <fullName evidence="2">Uncharacterized protein</fullName>
    </submittedName>
</protein>
<feature type="compositionally biased region" description="Basic and acidic residues" evidence="1">
    <location>
        <begin position="8"/>
        <end position="26"/>
    </location>
</feature>
<dbReference type="Proteomes" id="UP001150879">
    <property type="component" value="Unassembled WGS sequence"/>
</dbReference>